<proteinExistence type="predicted"/>
<dbReference type="EMBL" id="QZWZ01000021">
    <property type="protein sequence ID" value="RJT34179.1"/>
    <property type="molecule type" value="Genomic_DNA"/>
</dbReference>
<sequence length="288" mass="31096">MDQQQPTFDPVKFKEATRKQWDSAAEAWNRWGPLLSRWLGPATELMLEMTDVKRGSRVLDVAAGAGEQTLTAARRVGPEGYVLATDISAGILDFAASNAKLAGYTNIDTVVADGEMLGAISADPFDAVISRVGLIYFPDQNKALGGMRDHLKPGGRVGAIVYSAGDKNPFFSIPVGIIRRRAALPAPLPGQPGPFSLGDPTVLAKRLVDAGFRDVRIERIDAPVRLHSAMECLQFEQESFGALHQMLAGLSAREQDDAWAEIEEALSQFERDGQFAGPCEMLVAAATK</sequence>
<gene>
    <name evidence="1" type="ORF">D3227_24580</name>
</gene>
<organism evidence="1 2">
    <name type="scientific">Mesorhizobium waimense</name>
    <dbReference type="NCBI Taxonomy" id="1300307"/>
    <lineage>
        <taxon>Bacteria</taxon>
        <taxon>Pseudomonadati</taxon>
        <taxon>Pseudomonadota</taxon>
        <taxon>Alphaproteobacteria</taxon>
        <taxon>Hyphomicrobiales</taxon>
        <taxon>Phyllobacteriaceae</taxon>
        <taxon>Mesorhizobium</taxon>
    </lineage>
</organism>
<evidence type="ECO:0000313" key="2">
    <source>
        <dbReference type="Proteomes" id="UP000272706"/>
    </source>
</evidence>
<evidence type="ECO:0000313" key="1">
    <source>
        <dbReference type="EMBL" id="RJT34179.1"/>
    </source>
</evidence>
<comment type="caution">
    <text evidence="1">The sequence shown here is derived from an EMBL/GenBank/DDBJ whole genome shotgun (WGS) entry which is preliminary data.</text>
</comment>
<dbReference type="OrthoDB" id="9795634at2"/>
<dbReference type="AlphaFoldDB" id="A0A3A5KIG6"/>
<dbReference type="Pfam" id="PF01209">
    <property type="entry name" value="Ubie_methyltran"/>
    <property type="match status" value="1"/>
</dbReference>
<dbReference type="SUPFAM" id="SSF53335">
    <property type="entry name" value="S-adenosyl-L-methionine-dependent methyltransferases"/>
    <property type="match status" value="1"/>
</dbReference>
<accession>A0A3A5KIG6</accession>
<dbReference type="Proteomes" id="UP000272706">
    <property type="component" value="Unassembled WGS sequence"/>
</dbReference>
<dbReference type="GO" id="GO:0008168">
    <property type="term" value="F:methyltransferase activity"/>
    <property type="evidence" value="ECO:0007669"/>
    <property type="project" value="UniProtKB-KW"/>
</dbReference>
<name>A0A3A5KIG6_9HYPH</name>
<dbReference type="PANTHER" id="PTHR43861">
    <property type="entry name" value="TRANS-ACONITATE 2-METHYLTRANSFERASE-RELATED"/>
    <property type="match status" value="1"/>
</dbReference>
<dbReference type="RefSeq" id="WP_120016874.1">
    <property type="nucleotide sequence ID" value="NZ_QZWZ01000021.1"/>
</dbReference>
<keyword evidence="1" id="KW-0489">Methyltransferase</keyword>
<protein>
    <submittedName>
        <fullName evidence="1">Methyltransferase domain-containing protein</fullName>
    </submittedName>
</protein>
<dbReference type="GO" id="GO:0032259">
    <property type="term" value="P:methylation"/>
    <property type="evidence" value="ECO:0007669"/>
    <property type="project" value="UniProtKB-KW"/>
</dbReference>
<keyword evidence="2" id="KW-1185">Reference proteome</keyword>
<dbReference type="InterPro" id="IPR029063">
    <property type="entry name" value="SAM-dependent_MTases_sf"/>
</dbReference>
<dbReference type="Gene3D" id="3.40.50.150">
    <property type="entry name" value="Vaccinia Virus protein VP39"/>
    <property type="match status" value="1"/>
</dbReference>
<reference evidence="1 2" key="1">
    <citation type="submission" date="2018-09" db="EMBL/GenBank/DDBJ databases">
        <title>Mesorhizobium carmichaelinearum sp. nov. isolated from Carmichaelinea spp. root nodules in New Zealand.</title>
        <authorList>
            <person name="De Meyer S.E."/>
        </authorList>
    </citation>
    <scope>NUCLEOTIDE SEQUENCE [LARGE SCALE GENOMIC DNA]</scope>
    <source>
        <strain evidence="1 2">ICMP19557</strain>
    </source>
</reference>
<keyword evidence="1" id="KW-0808">Transferase</keyword>
<dbReference type="PANTHER" id="PTHR43861:SF1">
    <property type="entry name" value="TRANS-ACONITATE 2-METHYLTRANSFERASE"/>
    <property type="match status" value="1"/>
</dbReference>
<dbReference type="CDD" id="cd02440">
    <property type="entry name" value="AdoMet_MTases"/>
    <property type="match status" value="1"/>
</dbReference>